<dbReference type="GO" id="GO:0010333">
    <property type="term" value="F:terpene synthase activity"/>
    <property type="evidence" value="ECO:0007669"/>
    <property type="project" value="InterPro"/>
</dbReference>
<dbReference type="Proteomes" id="UP000283530">
    <property type="component" value="Unassembled WGS sequence"/>
</dbReference>
<feature type="domain" description="Terpene synthase metal-binding" evidence="7">
    <location>
        <begin position="503"/>
        <end position="742"/>
    </location>
</feature>
<dbReference type="Gene3D" id="1.10.600.10">
    <property type="entry name" value="Farnesyl Diphosphate Synthase"/>
    <property type="match status" value="1"/>
</dbReference>
<evidence type="ECO:0000259" key="6">
    <source>
        <dbReference type="Pfam" id="PF01397"/>
    </source>
</evidence>
<dbReference type="InterPro" id="IPR034741">
    <property type="entry name" value="Terpene_cyclase-like_1_C"/>
</dbReference>
<dbReference type="PANTHER" id="PTHR31225">
    <property type="entry name" value="OS04G0344100 PROTEIN-RELATED"/>
    <property type="match status" value="1"/>
</dbReference>
<protein>
    <submittedName>
        <fullName evidence="8">Terpene synthase 1</fullName>
    </submittedName>
</protein>
<evidence type="ECO:0000313" key="8">
    <source>
        <dbReference type="EMBL" id="RWR94586.1"/>
    </source>
</evidence>
<keyword evidence="4" id="KW-0456">Lyase</keyword>
<dbReference type="SFLD" id="SFLDG01014">
    <property type="entry name" value="Terpene_Cyclase_Like_1_N-term"/>
    <property type="match status" value="2"/>
</dbReference>
<dbReference type="InterPro" id="IPR036965">
    <property type="entry name" value="Terpene_synth_N_sf"/>
</dbReference>
<comment type="pathway">
    <text evidence="1">Secondary metabolite biosynthesis; terpenoid biosynthesis.</text>
</comment>
<dbReference type="FunFam" id="1.10.600.10:FF:000007">
    <property type="entry name" value="Isoprene synthase, chloroplastic"/>
    <property type="match status" value="1"/>
</dbReference>
<dbReference type="Pfam" id="PF03936">
    <property type="entry name" value="Terpene_synth_C"/>
    <property type="match status" value="1"/>
</dbReference>
<dbReference type="SFLD" id="SFLDG01019">
    <property type="entry name" value="Terpene_Cyclase_Like_1_C_Termi"/>
    <property type="match status" value="1"/>
</dbReference>
<feature type="region of interest" description="Disordered" evidence="5">
    <location>
        <begin position="1"/>
        <end position="33"/>
    </location>
</feature>
<evidence type="ECO:0000256" key="5">
    <source>
        <dbReference type="SAM" id="MobiDB-lite"/>
    </source>
</evidence>
<gene>
    <name evidence="8" type="ORF">CKAN_02388600</name>
</gene>
<evidence type="ECO:0000256" key="4">
    <source>
        <dbReference type="ARBA" id="ARBA00023239"/>
    </source>
</evidence>
<comment type="caution">
    <text evidence="8">The sequence shown here is derived from an EMBL/GenBank/DDBJ whole genome shotgun (WGS) entry which is preliminary data.</text>
</comment>
<feature type="domain" description="Terpene synthase N-terminal" evidence="6">
    <location>
        <begin position="37"/>
        <end position="210"/>
    </location>
</feature>
<dbReference type="SFLD" id="SFLDS00005">
    <property type="entry name" value="Isoprenoid_Synthase_Type_I"/>
    <property type="match status" value="1"/>
</dbReference>
<dbReference type="GO" id="GO:0000287">
    <property type="term" value="F:magnesium ion binding"/>
    <property type="evidence" value="ECO:0007669"/>
    <property type="project" value="InterPro"/>
</dbReference>
<dbReference type="OrthoDB" id="1877784at2759"/>
<dbReference type="InterPro" id="IPR001906">
    <property type="entry name" value="Terpene_synth_N"/>
</dbReference>
<keyword evidence="2" id="KW-0479">Metal-binding</keyword>
<dbReference type="FunFam" id="1.50.10.130:FF:000001">
    <property type="entry name" value="Isoprene synthase, chloroplastic"/>
    <property type="match status" value="2"/>
</dbReference>
<dbReference type="InterPro" id="IPR044814">
    <property type="entry name" value="Terpene_cyclase_plant_C1"/>
</dbReference>
<dbReference type="Gene3D" id="1.50.10.130">
    <property type="entry name" value="Terpene synthase, N-terminal domain"/>
    <property type="match status" value="2"/>
</dbReference>
<accession>A0A443PUY9</accession>
<dbReference type="CDD" id="cd00684">
    <property type="entry name" value="Terpene_cyclase_plant_C1"/>
    <property type="match status" value="1"/>
</dbReference>
<evidence type="ECO:0000256" key="2">
    <source>
        <dbReference type="ARBA" id="ARBA00022723"/>
    </source>
</evidence>
<keyword evidence="9" id="KW-1185">Reference proteome</keyword>
<feature type="compositionally biased region" description="Low complexity" evidence="5">
    <location>
        <begin position="14"/>
        <end position="24"/>
    </location>
</feature>
<dbReference type="STRING" id="337451.A0A443PUY9"/>
<evidence type="ECO:0000256" key="3">
    <source>
        <dbReference type="ARBA" id="ARBA00022842"/>
    </source>
</evidence>
<dbReference type="PANTHER" id="PTHR31225:SF93">
    <property type="entry name" value="ALPHA-HUMULENE_(-)-(E)-BETA-CARYOPHYLLENE SYNTHASE"/>
    <property type="match status" value="1"/>
</dbReference>
<name>A0A443PUY9_9MAGN</name>
<dbReference type="InterPro" id="IPR008949">
    <property type="entry name" value="Isoprenoid_synthase_dom_sf"/>
</dbReference>
<dbReference type="InterPro" id="IPR050148">
    <property type="entry name" value="Terpene_synthase-like"/>
</dbReference>
<sequence>MALVLGSGHSVVPNSNQSQGNGKSNVERKSANYHPPIWGDRFIKSSIDDLKPDELTQKRANELKEEVKRMLINVNDHLQELNLIDAIQRLGVAYHFETEIAEALLRIYNTYDKEDDSDDLHTVALRFRLLRQEGYNASPNVFNKFIDGESKFKKPLATDIRGLLSLYEAAYMGIPGEDILDEAIAFTTEHLNLALPHLESPLSTLVELALELPLRKRIERLQSRCYISIYQQEKAKNNILLEFAKLDFNILQLLHRKELKEISMKSANYHPPIWGDRFIKSSIDDLKPDELTQKRANELKEEVKRMLINVNDHLQELNLIDAIQRLGVAYHFETEIAEALLRIYNTYDKEDDSDDLHTVALRFRLLRQEGYNASPNVFNKFIDGESKFKKPLATDIRGLLSLYEAAYMGIPGEDILDGAIAFTTEHLNLALPRLESPLSTLVELALELPLRKRIERLQSRYYISIYQQEKAKNNILLEFAKLDFNILQLLHQKELKEISMWWKKWDFGVKLPFIRDRVVECYFWILGAYFEPQYSQARIITTKILLLTSVMDDTYDVYATIEELEPYTDAIQRWDRSAIDQLPEYMKLHFCALIDTVDEFEEELSREGKAYRISYLKEVYKELSKNYYIEQQWTHSAYVPTLEEYMRVALITGAYLMLILLSYVGMGDVATKEAFEWVKNMPKLVQAASIVCRFKDDIQSNKLEQMRGHVASCIQIDMKENGSTYEEACEKFQSMAANAWKDINKECLNPTVVPMPLLMRAVNLTRVIEVLYQHRDGYTNSTHETKDRISLVLVEPIPI</sequence>
<dbReference type="GO" id="GO:0016102">
    <property type="term" value="P:diterpenoid biosynthetic process"/>
    <property type="evidence" value="ECO:0007669"/>
    <property type="project" value="InterPro"/>
</dbReference>
<reference evidence="8 9" key="1">
    <citation type="journal article" date="2019" name="Nat. Plants">
        <title>Stout camphor tree genome fills gaps in understanding of flowering plant genome evolution.</title>
        <authorList>
            <person name="Chaw S.M."/>
            <person name="Liu Y.C."/>
            <person name="Wu Y.W."/>
            <person name="Wang H.Y."/>
            <person name="Lin C.I."/>
            <person name="Wu C.S."/>
            <person name="Ke H.M."/>
            <person name="Chang L.Y."/>
            <person name="Hsu C.Y."/>
            <person name="Yang H.T."/>
            <person name="Sudianto E."/>
            <person name="Hsu M.H."/>
            <person name="Wu K.P."/>
            <person name="Wang L.N."/>
            <person name="Leebens-Mack J.H."/>
            <person name="Tsai I.J."/>
        </authorList>
    </citation>
    <scope>NUCLEOTIDE SEQUENCE [LARGE SCALE GENOMIC DNA]</scope>
    <source>
        <strain evidence="9">cv. Chaw 1501</strain>
        <tissue evidence="8">Young leaves</tissue>
    </source>
</reference>
<dbReference type="EMBL" id="QPKB01000011">
    <property type="protein sequence ID" value="RWR94586.1"/>
    <property type="molecule type" value="Genomic_DNA"/>
</dbReference>
<proteinExistence type="predicted"/>
<dbReference type="SMR" id="A0A443PUY9"/>
<dbReference type="InterPro" id="IPR005630">
    <property type="entry name" value="Terpene_synthase_metal-bd"/>
</dbReference>
<dbReference type="UniPathway" id="UPA00213"/>
<feature type="domain" description="Terpene synthase N-terminal" evidence="6">
    <location>
        <begin position="273"/>
        <end position="446"/>
    </location>
</feature>
<dbReference type="AlphaFoldDB" id="A0A443PUY9"/>
<evidence type="ECO:0000256" key="1">
    <source>
        <dbReference type="ARBA" id="ARBA00004721"/>
    </source>
</evidence>
<dbReference type="InterPro" id="IPR008930">
    <property type="entry name" value="Terpenoid_cyclase/PrenylTrfase"/>
</dbReference>
<evidence type="ECO:0000313" key="9">
    <source>
        <dbReference type="Proteomes" id="UP000283530"/>
    </source>
</evidence>
<keyword evidence="3" id="KW-0460">Magnesium</keyword>
<organism evidence="8 9">
    <name type="scientific">Cinnamomum micranthum f. kanehirae</name>
    <dbReference type="NCBI Taxonomy" id="337451"/>
    <lineage>
        <taxon>Eukaryota</taxon>
        <taxon>Viridiplantae</taxon>
        <taxon>Streptophyta</taxon>
        <taxon>Embryophyta</taxon>
        <taxon>Tracheophyta</taxon>
        <taxon>Spermatophyta</taxon>
        <taxon>Magnoliopsida</taxon>
        <taxon>Magnoliidae</taxon>
        <taxon>Laurales</taxon>
        <taxon>Lauraceae</taxon>
        <taxon>Cinnamomum</taxon>
    </lineage>
</organism>
<dbReference type="Pfam" id="PF01397">
    <property type="entry name" value="Terpene_synth"/>
    <property type="match status" value="2"/>
</dbReference>
<dbReference type="SUPFAM" id="SSF48239">
    <property type="entry name" value="Terpenoid cyclases/Protein prenyltransferases"/>
    <property type="match status" value="2"/>
</dbReference>
<dbReference type="SUPFAM" id="SSF48576">
    <property type="entry name" value="Terpenoid synthases"/>
    <property type="match status" value="2"/>
</dbReference>
<evidence type="ECO:0000259" key="7">
    <source>
        <dbReference type="Pfam" id="PF03936"/>
    </source>
</evidence>